<evidence type="ECO:0000313" key="2">
    <source>
        <dbReference type="EMBL" id="PQL57958.1"/>
    </source>
</evidence>
<reference evidence="2 3" key="1">
    <citation type="journal article" date="2018" name="Int. J. Syst. Evol. Microbiol.">
        <title>Veillonella infantium sp. nov., an anaerobic, Gram-stain-negative coccus isolated from tongue biofilm of a Thai child.</title>
        <authorList>
            <person name="Mashima I."/>
            <person name="Liao Y.C."/>
            <person name="Miyakawa H."/>
            <person name="Theodorea C.F."/>
            <person name="Thawboon B."/>
            <person name="Thaweboon S."/>
            <person name="Scannapieco F.A."/>
            <person name="Nakazawa F."/>
        </authorList>
    </citation>
    <scope>NUCLEOTIDE SEQUENCE [LARGE SCALE GENOMIC DNA]</scope>
    <source>
        <strain evidence="2 3">T11011-4</strain>
    </source>
</reference>
<keyword evidence="1" id="KW-1133">Transmembrane helix</keyword>
<evidence type="ECO:0008006" key="4">
    <source>
        <dbReference type="Google" id="ProtNLM"/>
    </source>
</evidence>
<comment type="caution">
    <text evidence="2">The sequence shown here is derived from an EMBL/GenBank/DDBJ whole genome shotgun (WGS) entry which is preliminary data.</text>
</comment>
<feature type="transmembrane region" description="Helical" evidence="1">
    <location>
        <begin position="6"/>
        <end position="31"/>
    </location>
</feature>
<accession>A0ABX5C3L4</accession>
<organism evidence="2 3">
    <name type="scientific">Veillonella infantium</name>
    <dbReference type="NCBI Taxonomy" id="1911679"/>
    <lineage>
        <taxon>Bacteria</taxon>
        <taxon>Bacillati</taxon>
        <taxon>Bacillota</taxon>
        <taxon>Negativicutes</taxon>
        <taxon>Veillonellales</taxon>
        <taxon>Veillonellaceae</taxon>
        <taxon>Veillonella</taxon>
    </lineage>
</organism>
<evidence type="ECO:0000256" key="1">
    <source>
        <dbReference type="SAM" id="Phobius"/>
    </source>
</evidence>
<dbReference type="PROSITE" id="PS51257">
    <property type="entry name" value="PROKAR_LIPOPROTEIN"/>
    <property type="match status" value="1"/>
</dbReference>
<keyword evidence="1" id="KW-0812">Transmembrane</keyword>
<dbReference type="RefSeq" id="WP_105094146.1">
    <property type="nucleotide sequence ID" value="NZ_PPDD01000008.1"/>
</dbReference>
<evidence type="ECO:0000313" key="3">
    <source>
        <dbReference type="Proteomes" id="UP000238899"/>
    </source>
</evidence>
<sequence length="143" mass="16956">MKVKTIYSVGWYIFIGCFSVWLICGLNYKFLFNDAVEQSRMELTQALNTAFPREYYIIDGEPYDSNRRNLISIGRSIDIKQDLQHMDIKSIKPLSGNWELVDQNENRFVYENPSYRIYVTKNTKDNGYIVVLTRNNWLELLHL</sequence>
<gene>
    <name evidence="2" type="ORF">VCHSUH03_04025</name>
</gene>
<keyword evidence="1" id="KW-0472">Membrane</keyword>
<dbReference type="EMBL" id="PPDD01000008">
    <property type="protein sequence ID" value="PQL57958.1"/>
    <property type="molecule type" value="Genomic_DNA"/>
</dbReference>
<protein>
    <recommendedName>
        <fullName evidence="4">Lipoprotein</fullName>
    </recommendedName>
</protein>
<proteinExistence type="predicted"/>
<keyword evidence="3" id="KW-1185">Reference proteome</keyword>
<dbReference type="Proteomes" id="UP000238899">
    <property type="component" value="Unassembled WGS sequence"/>
</dbReference>
<name>A0ABX5C3L4_9FIRM</name>